<dbReference type="PANTHER" id="PTHR33392:SF6">
    <property type="entry name" value="POLYISOPRENYL-TEICHOIC ACID--PEPTIDOGLYCAN TEICHOIC ACID TRANSFERASE TAGU"/>
    <property type="match status" value="1"/>
</dbReference>
<dbReference type="EMBL" id="CP154795">
    <property type="protein sequence ID" value="XAN06480.1"/>
    <property type="molecule type" value="Genomic_DNA"/>
</dbReference>
<gene>
    <name evidence="5" type="ORF">AADG42_03860</name>
</gene>
<organism evidence="5 6">
    <name type="scientific">Ammonicoccus fulvus</name>
    <dbReference type="NCBI Taxonomy" id="3138240"/>
    <lineage>
        <taxon>Bacteria</taxon>
        <taxon>Bacillati</taxon>
        <taxon>Actinomycetota</taxon>
        <taxon>Actinomycetes</taxon>
        <taxon>Propionibacteriales</taxon>
        <taxon>Propionibacteriaceae</taxon>
        <taxon>Ammonicoccus</taxon>
    </lineage>
</organism>
<feature type="transmembrane region" description="Helical" evidence="3">
    <location>
        <begin position="32"/>
        <end position="55"/>
    </location>
</feature>
<keyword evidence="3" id="KW-0812">Transmembrane</keyword>
<reference evidence="5 6" key="1">
    <citation type="submission" date="2024-04" db="EMBL/GenBank/DDBJ databases">
        <title>Isolation of an actinomycete strain from pig manure.</title>
        <authorList>
            <person name="Gong T."/>
            <person name="Yu Z."/>
            <person name="An M."/>
            <person name="Wei C."/>
            <person name="Yang W."/>
            <person name="Liu L."/>
        </authorList>
    </citation>
    <scope>NUCLEOTIDE SEQUENCE [LARGE SCALE GENOMIC DNA]</scope>
    <source>
        <strain evidence="5 6">ZF39</strain>
    </source>
</reference>
<dbReference type="Pfam" id="PF03816">
    <property type="entry name" value="LytR_cpsA_psr"/>
    <property type="match status" value="1"/>
</dbReference>
<dbReference type="RefSeq" id="WP_425307908.1">
    <property type="nucleotide sequence ID" value="NZ_CP154795.1"/>
</dbReference>
<evidence type="ECO:0000256" key="3">
    <source>
        <dbReference type="SAM" id="Phobius"/>
    </source>
</evidence>
<keyword evidence="3" id="KW-0472">Membrane</keyword>
<evidence type="ECO:0000256" key="1">
    <source>
        <dbReference type="ARBA" id="ARBA00006068"/>
    </source>
</evidence>
<comment type="similarity">
    <text evidence="1">Belongs to the LytR/CpsA/Psr (LCP) family.</text>
</comment>
<feature type="compositionally biased region" description="Acidic residues" evidence="2">
    <location>
        <begin position="8"/>
        <end position="17"/>
    </location>
</feature>
<dbReference type="InterPro" id="IPR004474">
    <property type="entry name" value="LytR_CpsA_psr"/>
</dbReference>
<evidence type="ECO:0000259" key="4">
    <source>
        <dbReference type="Pfam" id="PF03816"/>
    </source>
</evidence>
<dbReference type="Proteomes" id="UP001442841">
    <property type="component" value="Chromosome"/>
</dbReference>
<dbReference type="PANTHER" id="PTHR33392">
    <property type="entry name" value="POLYISOPRENYL-TEICHOIC ACID--PEPTIDOGLYCAN TEICHOIC ACID TRANSFERASE TAGU"/>
    <property type="match status" value="1"/>
</dbReference>
<dbReference type="NCBIfam" id="TIGR00350">
    <property type="entry name" value="lytR_cpsA_psr"/>
    <property type="match status" value="1"/>
</dbReference>
<evidence type="ECO:0000313" key="6">
    <source>
        <dbReference type="Proteomes" id="UP001442841"/>
    </source>
</evidence>
<protein>
    <submittedName>
        <fullName evidence="5">LCP family protein</fullName>
    </submittedName>
</protein>
<keyword evidence="3" id="KW-1133">Transmembrane helix</keyword>
<evidence type="ECO:0000256" key="2">
    <source>
        <dbReference type="SAM" id="MobiDB-lite"/>
    </source>
</evidence>
<accession>A0ABZ3FLE9</accession>
<proteinExistence type="inferred from homology"/>
<keyword evidence="6" id="KW-1185">Reference proteome</keyword>
<dbReference type="InterPro" id="IPR050922">
    <property type="entry name" value="LytR/CpsA/Psr_CW_biosynth"/>
</dbReference>
<name>A0ABZ3FLE9_9ACTN</name>
<sequence length="347" mass="37773">MRESDFPFFDEEADPSTEEPRPPRRKTKTRRALFIALASVLVLILAIGGVIGYYFSRVDGALGKVEQADLMPLPYEGQPEVTKTPAVNVLVVGADKNDNGSDGRSDVLMVAHISGDRNSVYLVSFPRDLWVDVPANEYHRGGKAKINAAYSWGRTPMAVQTVEQLTQVGIDHTAEINFGGFMGLTEHLGGVTVNNKYASTVREYTYPKGEITIQGEEALAYVRQRYGLPNGDLDRAERQRAVLVAIFNKSVQPETLGNPAKFGELIDAAATSVTVDRTLPSSEVKGLVYGLKIRERSQIHSLQAPITGFGTSSDGQSIALVDEAGMAELSAALRDDKMAEYVAKHPS</sequence>
<evidence type="ECO:0000313" key="5">
    <source>
        <dbReference type="EMBL" id="XAN06480.1"/>
    </source>
</evidence>
<dbReference type="Gene3D" id="3.40.630.190">
    <property type="entry name" value="LCP protein"/>
    <property type="match status" value="1"/>
</dbReference>
<feature type="region of interest" description="Disordered" evidence="2">
    <location>
        <begin position="1"/>
        <end position="26"/>
    </location>
</feature>
<feature type="domain" description="Cell envelope-related transcriptional attenuator" evidence="4">
    <location>
        <begin position="104"/>
        <end position="250"/>
    </location>
</feature>